<keyword evidence="9" id="KW-0807">Transducer</keyword>
<evidence type="ECO:0000256" key="4">
    <source>
        <dbReference type="ARBA" id="ARBA00022692"/>
    </source>
</evidence>
<feature type="transmembrane region" description="Helical" evidence="10">
    <location>
        <begin position="33"/>
        <end position="52"/>
    </location>
</feature>
<proteinExistence type="predicted"/>
<evidence type="ECO:0008006" key="12">
    <source>
        <dbReference type="Google" id="ProtNLM"/>
    </source>
</evidence>
<evidence type="ECO:0000256" key="9">
    <source>
        <dbReference type="ARBA" id="ARBA00023224"/>
    </source>
</evidence>
<feature type="transmembrane region" description="Helical" evidence="10">
    <location>
        <begin position="305"/>
        <end position="326"/>
    </location>
</feature>
<dbReference type="InterPro" id="IPR004117">
    <property type="entry name" value="7tm6_olfct_rcpt"/>
</dbReference>
<dbReference type="PANTHER" id="PTHR21137:SF35">
    <property type="entry name" value="ODORANT RECEPTOR 19A-RELATED"/>
    <property type="match status" value="1"/>
</dbReference>
<keyword evidence="7 10" id="KW-0472">Membrane</keyword>
<dbReference type="GO" id="GO:0005886">
    <property type="term" value="C:plasma membrane"/>
    <property type="evidence" value="ECO:0007669"/>
    <property type="project" value="UniProtKB-SubCell"/>
</dbReference>
<keyword evidence="2" id="KW-1003">Cell membrane</keyword>
<keyword evidence="5" id="KW-0552">Olfaction</keyword>
<dbReference type="Pfam" id="PF02949">
    <property type="entry name" value="7tm_6"/>
    <property type="match status" value="2"/>
</dbReference>
<evidence type="ECO:0000256" key="1">
    <source>
        <dbReference type="ARBA" id="ARBA00004651"/>
    </source>
</evidence>
<dbReference type="GO" id="GO:0007165">
    <property type="term" value="P:signal transduction"/>
    <property type="evidence" value="ECO:0007669"/>
    <property type="project" value="UniProtKB-KW"/>
</dbReference>
<evidence type="ECO:0000256" key="10">
    <source>
        <dbReference type="SAM" id="Phobius"/>
    </source>
</evidence>
<dbReference type="Proteomes" id="UP000075882">
    <property type="component" value="Unassembled WGS sequence"/>
</dbReference>
<protein>
    <recommendedName>
        <fullName evidence="12">Odorant receptor</fullName>
    </recommendedName>
</protein>
<keyword evidence="6 10" id="KW-1133">Transmembrane helix</keyword>
<dbReference type="AlphaFoldDB" id="A0A8W7P872"/>
<keyword evidence="3" id="KW-0716">Sensory transduction</keyword>
<organism evidence="11">
    <name type="scientific">Anopheles coluzzii</name>
    <name type="common">African malaria mosquito</name>
    <dbReference type="NCBI Taxonomy" id="1518534"/>
    <lineage>
        <taxon>Eukaryota</taxon>
        <taxon>Metazoa</taxon>
        <taxon>Ecdysozoa</taxon>
        <taxon>Arthropoda</taxon>
        <taxon>Hexapoda</taxon>
        <taxon>Insecta</taxon>
        <taxon>Pterygota</taxon>
        <taxon>Neoptera</taxon>
        <taxon>Endopterygota</taxon>
        <taxon>Diptera</taxon>
        <taxon>Nematocera</taxon>
        <taxon>Culicoidea</taxon>
        <taxon>Culicidae</taxon>
        <taxon>Anophelinae</taxon>
        <taxon>Anopheles</taxon>
    </lineage>
</organism>
<evidence type="ECO:0000256" key="6">
    <source>
        <dbReference type="ARBA" id="ARBA00022989"/>
    </source>
</evidence>
<name>A0A8W7P872_ANOCL</name>
<evidence type="ECO:0000256" key="3">
    <source>
        <dbReference type="ARBA" id="ARBA00022606"/>
    </source>
</evidence>
<comment type="subcellular location">
    <subcellularLocation>
        <location evidence="1">Cell membrane</location>
        <topology evidence="1">Multi-pass membrane protein</topology>
    </subcellularLocation>
</comment>
<evidence type="ECO:0000313" key="11">
    <source>
        <dbReference type="EnsemblMetazoa" id="ACOM027286-PA.1"/>
    </source>
</evidence>
<evidence type="ECO:0000256" key="2">
    <source>
        <dbReference type="ARBA" id="ARBA00022475"/>
    </source>
</evidence>
<reference evidence="11" key="1">
    <citation type="submission" date="2022-08" db="UniProtKB">
        <authorList>
            <consortium name="EnsemblMetazoa"/>
        </authorList>
    </citation>
    <scope>IDENTIFICATION</scope>
</reference>
<dbReference type="PANTHER" id="PTHR21137">
    <property type="entry name" value="ODORANT RECEPTOR"/>
    <property type="match status" value="1"/>
</dbReference>
<evidence type="ECO:0000256" key="8">
    <source>
        <dbReference type="ARBA" id="ARBA00023170"/>
    </source>
</evidence>
<accession>A0A8W7P872</accession>
<dbReference type="VEuPathDB" id="VectorBase:ACON2_031119"/>
<keyword evidence="4 10" id="KW-0812">Transmembrane</keyword>
<feature type="transmembrane region" description="Helical" evidence="10">
    <location>
        <begin position="262"/>
        <end position="284"/>
    </location>
</feature>
<dbReference type="GO" id="GO:0005549">
    <property type="term" value="F:odorant binding"/>
    <property type="evidence" value="ECO:0007669"/>
    <property type="project" value="InterPro"/>
</dbReference>
<dbReference type="GO" id="GO:0004984">
    <property type="term" value="F:olfactory receptor activity"/>
    <property type="evidence" value="ECO:0007669"/>
    <property type="project" value="InterPro"/>
</dbReference>
<sequence>MKLFQIDDPREVVPIGCRLLKLFGLGRDEKLKLLYWVQCVFYLVFSIIPRVLVQIDDTIMLLRLGSELAFVSYLYCQILGLYFRRSYLYRLVDLLQTCINKQYSESIDQFVIKSNAKINKLSVTCCKYFTIAYVLYCAMPPIASIIVYVRNQRNKTAEPEEFIISSEMNLYYLNIRFNLLHFSFYTIVICLLTITSAGSLCIKDIMDVAVIKTTCLLFQTTAMQIRELKDNISQAQLSVVIKSHRDTLLCAQYLQEALNLSLLFQLTFCSLIWCLMMFYILLMVRAGSCLNHDLTKTSLISFQGFDSRILNVLILLLIVTVETYTYCTLGTQLTDKGEEVLMALQQLAWYDQSISIQKQLLFMIRRSQKPIILSAGKIFYANVLQFSEMVQKSYSFYLVLKNVF</sequence>
<keyword evidence="8" id="KW-0675">Receptor</keyword>
<evidence type="ECO:0000256" key="5">
    <source>
        <dbReference type="ARBA" id="ARBA00022725"/>
    </source>
</evidence>
<dbReference type="EnsemblMetazoa" id="ACOM027286-RA">
    <property type="protein sequence ID" value="ACOM027286-PA.1"/>
    <property type="gene ID" value="ACOM027286"/>
</dbReference>
<feature type="transmembrane region" description="Helical" evidence="10">
    <location>
        <begin position="64"/>
        <end position="83"/>
    </location>
</feature>
<feature type="transmembrane region" description="Helical" evidence="10">
    <location>
        <begin position="170"/>
        <end position="194"/>
    </location>
</feature>
<feature type="transmembrane region" description="Helical" evidence="10">
    <location>
        <begin position="128"/>
        <end position="149"/>
    </location>
</feature>
<evidence type="ECO:0000256" key="7">
    <source>
        <dbReference type="ARBA" id="ARBA00023136"/>
    </source>
</evidence>